<accession>A0A0G1X0M6</accession>
<feature type="transmembrane region" description="Helical" evidence="1">
    <location>
        <begin position="6"/>
        <end position="24"/>
    </location>
</feature>
<dbReference type="AlphaFoldDB" id="A0A0G1X0M6"/>
<keyword evidence="1" id="KW-0812">Transmembrane</keyword>
<dbReference type="Pfam" id="PF00892">
    <property type="entry name" value="EamA"/>
    <property type="match status" value="1"/>
</dbReference>
<feature type="transmembrane region" description="Helical" evidence="1">
    <location>
        <begin position="178"/>
        <end position="197"/>
    </location>
</feature>
<feature type="transmembrane region" description="Helical" evidence="1">
    <location>
        <begin position="209"/>
        <end position="228"/>
    </location>
</feature>
<keyword evidence="1" id="KW-1133">Transmembrane helix</keyword>
<sequence>MGPNLTIALAMIAGAVAVAFLGVFERWGLKDRKSPMQFLVWGFSLSAVILLAIYVVRWGLSWPEHLLPGFWTAIVGWVAANYFINYLHAKAATYKEGEIGFTKPLQAMTPGLITVLAVLVGEMPGTVGLIGIGCMALGSWFILLPKDVKYWWEYLGPLSRLALIARYSTLSPTEKERVIVGYLALGSAALGTFGLLFDGLYTRRGGDLQGLWLGMVVALGTLSCIYALRYRLSAEYRQSVWPKGKYLLAIVGFGAMIALAHWLIQPVFTETLVAYVGTLKRLSILASVLLGYVLFSETDFRKRMGAAALITAGAVLIASDDLPARLSAKIELFGF</sequence>
<evidence type="ECO:0000313" key="3">
    <source>
        <dbReference type="EMBL" id="KKW24546.1"/>
    </source>
</evidence>
<feature type="transmembrane region" description="Helical" evidence="1">
    <location>
        <begin position="127"/>
        <end position="144"/>
    </location>
</feature>
<dbReference type="EMBL" id="LCQW01000006">
    <property type="protein sequence ID" value="KKW24546.1"/>
    <property type="molecule type" value="Genomic_DNA"/>
</dbReference>
<name>A0A0G1X0M6_9BACT</name>
<dbReference type="InterPro" id="IPR037185">
    <property type="entry name" value="EmrE-like"/>
</dbReference>
<organism evidence="3 4">
    <name type="scientific">Candidatus Kaiserbacteria bacterium GW2011_GWA2_52_12</name>
    <dbReference type="NCBI Taxonomy" id="1618671"/>
    <lineage>
        <taxon>Bacteria</taxon>
        <taxon>Candidatus Kaiseribacteriota</taxon>
    </lineage>
</organism>
<feature type="transmembrane region" description="Helical" evidence="1">
    <location>
        <begin position="248"/>
        <end position="268"/>
    </location>
</feature>
<protein>
    <recommendedName>
        <fullName evidence="2">EamA domain-containing protein</fullName>
    </recommendedName>
</protein>
<feature type="domain" description="EamA" evidence="2">
    <location>
        <begin position="7"/>
        <end position="143"/>
    </location>
</feature>
<feature type="transmembrane region" description="Helical" evidence="1">
    <location>
        <begin position="36"/>
        <end position="60"/>
    </location>
</feature>
<dbReference type="Proteomes" id="UP000034273">
    <property type="component" value="Unassembled WGS sequence"/>
</dbReference>
<proteinExistence type="predicted"/>
<evidence type="ECO:0000256" key="1">
    <source>
        <dbReference type="SAM" id="Phobius"/>
    </source>
</evidence>
<reference evidence="3 4" key="1">
    <citation type="journal article" date="2015" name="Nature">
        <title>rRNA introns, odd ribosomes, and small enigmatic genomes across a large radiation of phyla.</title>
        <authorList>
            <person name="Brown C.T."/>
            <person name="Hug L.A."/>
            <person name="Thomas B.C."/>
            <person name="Sharon I."/>
            <person name="Castelle C.J."/>
            <person name="Singh A."/>
            <person name="Wilkins M.J."/>
            <person name="Williams K.H."/>
            <person name="Banfield J.F."/>
        </authorList>
    </citation>
    <scope>NUCLEOTIDE SEQUENCE [LARGE SCALE GENOMIC DNA]</scope>
</reference>
<evidence type="ECO:0000259" key="2">
    <source>
        <dbReference type="Pfam" id="PF00892"/>
    </source>
</evidence>
<feature type="transmembrane region" description="Helical" evidence="1">
    <location>
        <begin position="66"/>
        <end position="84"/>
    </location>
</feature>
<feature type="transmembrane region" description="Helical" evidence="1">
    <location>
        <begin position="274"/>
        <end position="295"/>
    </location>
</feature>
<gene>
    <name evidence="3" type="ORF">UY67_C0006G0001</name>
</gene>
<keyword evidence="1" id="KW-0472">Membrane</keyword>
<dbReference type="GO" id="GO:0016020">
    <property type="term" value="C:membrane"/>
    <property type="evidence" value="ECO:0007669"/>
    <property type="project" value="InterPro"/>
</dbReference>
<comment type="caution">
    <text evidence="3">The sequence shown here is derived from an EMBL/GenBank/DDBJ whole genome shotgun (WGS) entry which is preliminary data.</text>
</comment>
<feature type="transmembrane region" description="Helical" evidence="1">
    <location>
        <begin position="105"/>
        <end position="121"/>
    </location>
</feature>
<dbReference type="SUPFAM" id="SSF103481">
    <property type="entry name" value="Multidrug resistance efflux transporter EmrE"/>
    <property type="match status" value="1"/>
</dbReference>
<dbReference type="InterPro" id="IPR000620">
    <property type="entry name" value="EamA_dom"/>
</dbReference>
<evidence type="ECO:0000313" key="4">
    <source>
        <dbReference type="Proteomes" id="UP000034273"/>
    </source>
</evidence>